<accession>A0AAW3DGD1</accession>
<name>A0AAW3DGD1_9AVES</name>
<gene>
    <name evidence="2" type="ORF">N339_00386</name>
</gene>
<dbReference type="Gene3D" id="6.10.140.1740">
    <property type="match status" value="1"/>
</dbReference>
<feature type="non-terminal residue" evidence="2">
    <location>
        <position position="56"/>
    </location>
</feature>
<comment type="caution">
    <text evidence="2">The sequence shown here is derived from an EMBL/GenBank/DDBJ whole genome shotgun (WGS) entry which is preliminary data.</text>
</comment>
<sequence length="56" mass="6801">DAMDQLEQRVNEFFMNAKKNKPEWREEQMTSIKKDYYKALEDADEKVQLANQIYDL</sequence>
<proteinExistence type="predicted"/>
<dbReference type="InterPro" id="IPR024610">
    <property type="entry name" value="ING_N_histone-binding"/>
</dbReference>
<organism evidence="2 3">
    <name type="scientific">Pterocles gutturalis</name>
    <name type="common">yellow-throated sandgrouse</name>
    <dbReference type="NCBI Taxonomy" id="240206"/>
    <lineage>
        <taxon>Eukaryota</taxon>
        <taxon>Metazoa</taxon>
        <taxon>Chordata</taxon>
        <taxon>Craniata</taxon>
        <taxon>Vertebrata</taxon>
        <taxon>Euteleostomi</taxon>
        <taxon>Archelosauria</taxon>
        <taxon>Archosauria</taxon>
        <taxon>Dinosauria</taxon>
        <taxon>Saurischia</taxon>
        <taxon>Theropoda</taxon>
        <taxon>Coelurosauria</taxon>
        <taxon>Aves</taxon>
        <taxon>Neognathae</taxon>
        <taxon>Neoaves</taxon>
        <taxon>Columbimorphae</taxon>
        <taxon>Pterocliformes</taxon>
        <taxon>Pteroclidae</taxon>
        <taxon>Pterocles</taxon>
    </lineage>
</organism>
<protein>
    <submittedName>
        <fullName evidence="2">Inhibitor of growth protein 3</fullName>
    </submittedName>
</protein>
<evidence type="ECO:0000313" key="3">
    <source>
        <dbReference type="Proteomes" id="UP000053149"/>
    </source>
</evidence>
<reference evidence="2 3" key="1">
    <citation type="journal article" date="2014" name="Science">
        <title>Comparative genomics reveals insights into avian genome evolution and adaptation.</title>
        <authorList>
            <consortium name="Avian Genome Consortium"/>
            <person name="Zhang G."/>
            <person name="Li C."/>
            <person name="Li Q."/>
            <person name="Li B."/>
            <person name="Larkin D.M."/>
            <person name="Lee C."/>
            <person name="Storz J.F."/>
            <person name="Antunes A."/>
            <person name="Greenwold M.J."/>
            <person name="Meredith R.W."/>
            <person name="Odeen A."/>
            <person name="Cui J."/>
            <person name="Zhou Q."/>
            <person name="Xu L."/>
            <person name="Pan H."/>
            <person name="Wang Z."/>
            <person name="Jin L."/>
            <person name="Zhang P."/>
            <person name="Hu H."/>
            <person name="Yang W."/>
            <person name="Hu J."/>
            <person name="Xiao J."/>
            <person name="Yang Z."/>
            <person name="Liu Y."/>
            <person name="Xie Q."/>
            <person name="Yu H."/>
            <person name="Lian J."/>
            <person name="Wen P."/>
            <person name="Zhang F."/>
            <person name="Li H."/>
            <person name="Zeng Y."/>
            <person name="Xiong Z."/>
            <person name="Liu S."/>
            <person name="Zhou L."/>
            <person name="Huang Z."/>
            <person name="An N."/>
            <person name="Wang J."/>
            <person name="Zheng Q."/>
            <person name="Xiong Y."/>
            <person name="Wang G."/>
            <person name="Wang B."/>
            <person name="Wang J."/>
            <person name="Fan Y."/>
            <person name="da Fonseca R.R."/>
            <person name="Alfaro-Nunez A."/>
            <person name="Schubert M."/>
            <person name="Orlando L."/>
            <person name="Mourier T."/>
            <person name="Howard J.T."/>
            <person name="Ganapathy G."/>
            <person name="Pfenning A."/>
            <person name="Whitney O."/>
            <person name="Rivas M.V."/>
            <person name="Hara E."/>
            <person name="Smith J."/>
            <person name="Farre M."/>
            <person name="Narayan J."/>
            <person name="Slavov G."/>
            <person name="Romanov M.N."/>
            <person name="Borges R."/>
            <person name="Machado J.P."/>
            <person name="Khan I."/>
            <person name="Springer M.S."/>
            <person name="Gatesy J."/>
            <person name="Hoffmann F.G."/>
            <person name="Opazo J.C."/>
            <person name="Hastad O."/>
            <person name="Sawyer R.H."/>
            <person name="Kim H."/>
            <person name="Kim K.W."/>
            <person name="Kim H.J."/>
            <person name="Cho S."/>
            <person name="Li N."/>
            <person name="Huang Y."/>
            <person name="Bruford M.W."/>
            <person name="Zhan X."/>
            <person name="Dixon A."/>
            <person name="Bertelsen M.F."/>
            <person name="Derryberry E."/>
            <person name="Warren W."/>
            <person name="Wilson R.K."/>
            <person name="Li S."/>
            <person name="Ray D.A."/>
            <person name="Green R.E."/>
            <person name="O'Brien S.J."/>
            <person name="Griffin D."/>
            <person name="Johnson W.E."/>
            <person name="Haussler D."/>
            <person name="Ryder O.A."/>
            <person name="Willerslev E."/>
            <person name="Graves G.R."/>
            <person name="Alstrom P."/>
            <person name="Fjeldsa J."/>
            <person name="Mindell D.P."/>
            <person name="Edwards S.V."/>
            <person name="Braun E.L."/>
            <person name="Rahbek C."/>
            <person name="Burt D.W."/>
            <person name="Houde P."/>
            <person name="Zhang Y."/>
            <person name="Yang H."/>
            <person name="Wang J."/>
            <person name="Jarvis E.D."/>
            <person name="Gilbert M.T."/>
            <person name="Wang J."/>
        </authorList>
    </citation>
    <scope>NUCLEOTIDE SEQUENCE [LARGE SCALE GENOMIC DNA]</scope>
    <source>
        <strain evidence="2">BGI_N339</strain>
    </source>
</reference>
<dbReference type="EMBL" id="JMFR01019755">
    <property type="protein sequence ID" value="KFU97542.1"/>
    <property type="molecule type" value="Genomic_DNA"/>
</dbReference>
<dbReference type="Proteomes" id="UP000053149">
    <property type="component" value="Unassembled WGS sequence"/>
</dbReference>
<feature type="non-terminal residue" evidence="2">
    <location>
        <position position="1"/>
    </location>
</feature>
<dbReference type="Pfam" id="PF12998">
    <property type="entry name" value="ING"/>
    <property type="match status" value="1"/>
</dbReference>
<keyword evidence="3" id="KW-1185">Reference proteome</keyword>
<evidence type="ECO:0000313" key="2">
    <source>
        <dbReference type="EMBL" id="KFU97542.1"/>
    </source>
</evidence>
<dbReference type="SUPFAM" id="SSF101094">
    <property type="entry name" value="Staphylocoagulase"/>
    <property type="match status" value="1"/>
</dbReference>
<dbReference type="AlphaFoldDB" id="A0AAW3DGD1"/>
<evidence type="ECO:0000259" key="1">
    <source>
        <dbReference type="Pfam" id="PF12998"/>
    </source>
</evidence>
<feature type="domain" description="Inhibitor of growth protein N-terminal histone-binding" evidence="1">
    <location>
        <begin position="2"/>
        <end position="56"/>
    </location>
</feature>